<evidence type="ECO:0000256" key="1">
    <source>
        <dbReference type="PROSITE-ProRule" id="PRU00047"/>
    </source>
</evidence>
<keyword evidence="1" id="KW-0863">Zinc-finger</keyword>
<keyword evidence="1" id="KW-0862">Zinc</keyword>
<dbReference type="PROSITE" id="PS50158">
    <property type="entry name" value="ZF_CCHC"/>
    <property type="match status" value="1"/>
</dbReference>
<dbReference type="Gramene" id="evm.model.06.745">
    <property type="protein sequence ID" value="cds.evm.model.06.745"/>
    <property type="gene ID" value="evm.TU.06.745"/>
</dbReference>
<evidence type="ECO:0000259" key="3">
    <source>
        <dbReference type="PROSITE" id="PS50158"/>
    </source>
</evidence>
<dbReference type="GO" id="GO:0003676">
    <property type="term" value="F:nucleic acid binding"/>
    <property type="evidence" value="ECO:0007669"/>
    <property type="project" value="InterPro"/>
</dbReference>
<dbReference type="InterPro" id="IPR001878">
    <property type="entry name" value="Znf_CCHC"/>
</dbReference>
<dbReference type="Pfam" id="PF03732">
    <property type="entry name" value="Retrotrans_gag"/>
    <property type="match status" value="1"/>
</dbReference>
<dbReference type="GO" id="GO:0008270">
    <property type="term" value="F:zinc ion binding"/>
    <property type="evidence" value="ECO:0007669"/>
    <property type="project" value="UniProtKB-KW"/>
</dbReference>
<reference evidence="4" key="1">
    <citation type="submission" date="2018-11" db="EMBL/GenBank/DDBJ databases">
        <authorList>
            <person name="Grassa J C."/>
        </authorList>
    </citation>
    <scope>NUCLEOTIDE SEQUENCE [LARGE SCALE GENOMIC DNA]</scope>
</reference>
<dbReference type="AlphaFoldDB" id="A0A803PZR1"/>
<dbReference type="InterPro" id="IPR005162">
    <property type="entry name" value="Retrotrans_gag_dom"/>
</dbReference>
<name>A0A803PZR1_CANSA</name>
<dbReference type="EMBL" id="UZAU01000575">
    <property type="status" value="NOT_ANNOTATED_CDS"/>
    <property type="molecule type" value="Genomic_DNA"/>
</dbReference>
<feature type="compositionally biased region" description="Polar residues" evidence="2">
    <location>
        <begin position="313"/>
        <end position="331"/>
    </location>
</feature>
<sequence length="593" mass="65105">MALTAKNKSAFIDGTLPRPVSGNPLLNSWNRCNNMVMSWLINFVSPEIAQSIMNFDLATDMCHDLQERFNEGNGPRIFQLQTQLTRLQQGDQSVTTYFTKLKSIWDELKEFQPSTTCSCGAMKLFLDYYNQNQVLQFLTGLNESYSLVWAPILLNEPIPNLSRVFSMIVQEERQRTLGSSSSNMSSMAALARPSSSTNPNCSKKPRPSCTNCGKLGHYVDKCYFLHGFPPGYGDKKKFEKGKVSANNVTANKAKNTSSNITIDLSTQYQQLISLLSQQLSQGQTREDPNTAAAASNMAAIQHAKPAPGAISDAPNTTTDSPVADQTSSHTSHAPPITTAPIVDNDSIQCNSDVQPNITVPNIDSQQLNTDTAEQITPAAPTKSLLILDDIGPLRFFLGLEIARTNKGISISQRLFTLQLLTDMGYLGAKPASTPIEPNLKLSKDKGNPLLDPTTYRSLIGKLIYLTITRPDISYVVNHLSQFLTSPRLPHLQATHRVLQYLKRTPGQGLFFPSNTSPNISAFAETSLSSSNVQLSFFLQMRIGELAKTHVDPIANIVSLLAKLLSLGNKKNSKSSLGLQLKSSIVPWPMQPPK</sequence>
<feature type="domain" description="CCHC-type" evidence="3">
    <location>
        <begin position="209"/>
        <end position="222"/>
    </location>
</feature>
<reference evidence="4" key="2">
    <citation type="submission" date="2021-03" db="UniProtKB">
        <authorList>
            <consortium name="EnsemblPlants"/>
        </authorList>
    </citation>
    <scope>IDENTIFICATION</scope>
</reference>
<accession>A0A803PZR1</accession>
<evidence type="ECO:0000313" key="4">
    <source>
        <dbReference type="EnsemblPlants" id="cds.evm.model.06.745"/>
    </source>
</evidence>
<feature type="region of interest" description="Disordered" evidence="2">
    <location>
        <begin position="302"/>
        <end position="343"/>
    </location>
</feature>
<dbReference type="OMA" id="SHWEATE"/>
<keyword evidence="1" id="KW-0479">Metal-binding</keyword>
<protein>
    <recommendedName>
        <fullName evidence="3">CCHC-type domain-containing protein</fullName>
    </recommendedName>
</protein>
<keyword evidence="5" id="KW-1185">Reference proteome</keyword>
<dbReference type="Proteomes" id="UP000596661">
    <property type="component" value="Chromosome 6"/>
</dbReference>
<dbReference type="EnsemblPlants" id="evm.model.06.745">
    <property type="protein sequence ID" value="cds.evm.model.06.745"/>
    <property type="gene ID" value="evm.TU.06.745"/>
</dbReference>
<evidence type="ECO:0000256" key="2">
    <source>
        <dbReference type="SAM" id="MobiDB-lite"/>
    </source>
</evidence>
<dbReference type="PANTHER" id="PTHR37610">
    <property type="entry name" value="CCHC-TYPE DOMAIN-CONTAINING PROTEIN"/>
    <property type="match status" value="1"/>
</dbReference>
<dbReference type="PANTHER" id="PTHR37610:SF97">
    <property type="entry name" value="RETROTRANSPOSON GAG DOMAIN-CONTAINING PROTEIN"/>
    <property type="match status" value="1"/>
</dbReference>
<organism evidence="4 5">
    <name type="scientific">Cannabis sativa</name>
    <name type="common">Hemp</name>
    <name type="synonym">Marijuana</name>
    <dbReference type="NCBI Taxonomy" id="3483"/>
    <lineage>
        <taxon>Eukaryota</taxon>
        <taxon>Viridiplantae</taxon>
        <taxon>Streptophyta</taxon>
        <taxon>Embryophyta</taxon>
        <taxon>Tracheophyta</taxon>
        <taxon>Spermatophyta</taxon>
        <taxon>Magnoliopsida</taxon>
        <taxon>eudicotyledons</taxon>
        <taxon>Gunneridae</taxon>
        <taxon>Pentapetalae</taxon>
        <taxon>rosids</taxon>
        <taxon>fabids</taxon>
        <taxon>Rosales</taxon>
        <taxon>Cannabaceae</taxon>
        <taxon>Cannabis</taxon>
    </lineage>
</organism>
<evidence type="ECO:0000313" key="5">
    <source>
        <dbReference type="Proteomes" id="UP000596661"/>
    </source>
</evidence>
<proteinExistence type="predicted"/>